<proteinExistence type="inferred from homology"/>
<sequence length="735" mass="85395">MRFIEKSLPVEYLNPVAMAEGNAKKPIYQMHKWWARRLGCVFRMITLATFSDENKSDNDIWQMYCNGANLNGAIVLDPFMGGGTSIVEALRLGCKVIGVDINPVAWFITKKEVEPVDLRELDDAFRNLEKKAGSYIKRYYRTKCPNGHDAAVMYFFWVKVAKCKSCGAKVRLFTNYELSQRDNANIVLCAHCLQVFETRGYSPKTKCPDCGKIFDPRKGISGRGIFYCPNCYTEQRILEAINKNGGKLEVELYALEGYCRHCGRFFKRVDSGDVELWKEAKTEYNKLKDKLLIPHQRIPTEGRSDPRPVNHGYTHFWQMFNERQLLCLSRLLEEILKIPDINIRELMLIAFSDCLDANNMFCKYEIQWHKISLFFGLHAYHPIERPTENNIWGTEYGRGTFVKCFEKLRRAKAYCKHPYERPLKGEDKRFGKPTNNECIEANVVIDFNALKQVNRSALLRCDTAEDLSFIPDRSVDAVITDPPYFDNIQYSELADFFYVWLRLGLKDTYPWFKPDFSSRANEIVQNEKMGKTMEFFNKELKKVFGECHRVLKDEGLLVFTFHHNKLWAWESIGNILLDSGFYISATPIVRSEGKSGFHSSKGNIRYDSILVCRKRPSKWKDVNWSSLKEHILKDAILWTQKTLRSGMLITEVDVFTIIMGKTLEYYTKAYPNVKHYNEGITLAEALNEMKDFADHVTESSRPEQPALPKFHAKKAEQLALFIRESREKYEARSHE</sequence>
<gene>
    <name evidence="5" type="ORF">ENV60_08640</name>
</gene>
<evidence type="ECO:0000313" key="5">
    <source>
        <dbReference type="EMBL" id="HGV98344.1"/>
    </source>
</evidence>
<dbReference type="InterPro" id="IPR002941">
    <property type="entry name" value="DNA_methylase_N4/N6"/>
</dbReference>
<evidence type="ECO:0000259" key="4">
    <source>
        <dbReference type="Pfam" id="PF01555"/>
    </source>
</evidence>
<dbReference type="GO" id="GO:0003677">
    <property type="term" value="F:DNA binding"/>
    <property type="evidence" value="ECO:0007669"/>
    <property type="project" value="InterPro"/>
</dbReference>
<dbReference type="GO" id="GO:0032259">
    <property type="term" value="P:methylation"/>
    <property type="evidence" value="ECO:0007669"/>
    <property type="project" value="UniProtKB-KW"/>
</dbReference>
<evidence type="ECO:0000256" key="2">
    <source>
        <dbReference type="ARBA" id="ARBA00022603"/>
    </source>
</evidence>
<dbReference type="AlphaFoldDB" id="A0A7C4TCS4"/>
<dbReference type="Gene3D" id="3.40.50.150">
    <property type="entry name" value="Vaccinia Virus protein VP39"/>
    <property type="match status" value="2"/>
</dbReference>
<comment type="similarity">
    <text evidence="1">Belongs to the N(4)/N(6)-methyltransferase family.</text>
</comment>
<evidence type="ECO:0000256" key="3">
    <source>
        <dbReference type="ARBA" id="ARBA00022679"/>
    </source>
</evidence>
<feature type="domain" description="DNA methylase N-4/N-6" evidence="4">
    <location>
        <begin position="475"/>
        <end position="625"/>
    </location>
</feature>
<keyword evidence="3" id="KW-0808">Transferase</keyword>
<protein>
    <submittedName>
        <fullName evidence="5">DUF1156 domain-containing protein</fullName>
    </submittedName>
</protein>
<reference evidence="5" key="1">
    <citation type="journal article" date="2020" name="mSystems">
        <title>Genome- and Community-Level Interaction Insights into Carbon Utilization and Element Cycling Functions of Hydrothermarchaeota in Hydrothermal Sediment.</title>
        <authorList>
            <person name="Zhou Z."/>
            <person name="Liu Y."/>
            <person name="Xu W."/>
            <person name="Pan J."/>
            <person name="Luo Z.H."/>
            <person name="Li M."/>
        </authorList>
    </citation>
    <scope>NUCLEOTIDE SEQUENCE [LARGE SCALE GENOMIC DNA]</scope>
    <source>
        <strain evidence="5">SpSt-774</strain>
    </source>
</reference>
<keyword evidence="2" id="KW-0489">Methyltransferase</keyword>
<dbReference type="InterPro" id="IPR002052">
    <property type="entry name" value="DNA_methylase_N6_adenine_CS"/>
</dbReference>
<comment type="caution">
    <text evidence="5">The sequence shown here is derived from an EMBL/GenBank/DDBJ whole genome shotgun (WGS) entry which is preliminary data.</text>
</comment>
<evidence type="ECO:0000256" key="1">
    <source>
        <dbReference type="ARBA" id="ARBA00006594"/>
    </source>
</evidence>
<dbReference type="GO" id="GO:0008170">
    <property type="term" value="F:N-methyltransferase activity"/>
    <property type="evidence" value="ECO:0007669"/>
    <property type="project" value="InterPro"/>
</dbReference>
<name>A0A7C4TCS4_UNCW3</name>
<organism evidence="5">
    <name type="scientific">candidate division WOR-3 bacterium</name>
    <dbReference type="NCBI Taxonomy" id="2052148"/>
    <lineage>
        <taxon>Bacteria</taxon>
        <taxon>Bacteria division WOR-3</taxon>
    </lineage>
</organism>
<dbReference type="PROSITE" id="PS00092">
    <property type="entry name" value="N6_MTASE"/>
    <property type="match status" value="1"/>
</dbReference>
<dbReference type="InterPro" id="IPR029063">
    <property type="entry name" value="SAM-dependent_MTases_sf"/>
</dbReference>
<dbReference type="SUPFAM" id="SSF53335">
    <property type="entry name" value="S-adenosyl-L-methionine-dependent methyltransferases"/>
    <property type="match status" value="2"/>
</dbReference>
<dbReference type="Pfam" id="PF01555">
    <property type="entry name" value="N6_N4_Mtase"/>
    <property type="match status" value="1"/>
</dbReference>
<dbReference type="EMBL" id="DTGZ01000163">
    <property type="protein sequence ID" value="HGV98344.1"/>
    <property type="molecule type" value="Genomic_DNA"/>
</dbReference>
<accession>A0A7C4TCS4</accession>